<organism evidence="3 4">
    <name type="scientific">Armillaria novae-zelandiae</name>
    <dbReference type="NCBI Taxonomy" id="153914"/>
    <lineage>
        <taxon>Eukaryota</taxon>
        <taxon>Fungi</taxon>
        <taxon>Dikarya</taxon>
        <taxon>Basidiomycota</taxon>
        <taxon>Agaricomycotina</taxon>
        <taxon>Agaricomycetes</taxon>
        <taxon>Agaricomycetidae</taxon>
        <taxon>Agaricales</taxon>
        <taxon>Marasmiineae</taxon>
        <taxon>Physalacriaceae</taxon>
        <taxon>Armillaria</taxon>
    </lineage>
</organism>
<proteinExistence type="predicted"/>
<dbReference type="Proteomes" id="UP001175227">
    <property type="component" value="Unassembled WGS sequence"/>
</dbReference>
<dbReference type="EMBL" id="JAUEPR010000002">
    <property type="protein sequence ID" value="KAK0488529.1"/>
    <property type="molecule type" value="Genomic_DNA"/>
</dbReference>
<name>A0AA39PQV0_9AGAR</name>
<feature type="coiled-coil region" evidence="1">
    <location>
        <begin position="307"/>
        <end position="355"/>
    </location>
</feature>
<feature type="region of interest" description="Disordered" evidence="2">
    <location>
        <begin position="127"/>
        <end position="168"/>
    </location>
</feature>
<feature type="compositionally biased region" description="Polar residues" evidence="2">
    <location>
        <begin position="149"/>
        <end position="160"/>
    </location>
</feature>
<sequence length="355" mass="40490">MPFQWLTRPFYALLRFIMPRDSPEMRVFSKATDVTSASSLLNSLKENLPFLKDGLGNILITQIEYCKCNKSSVWEHEFLLVTLKESVGSRRSSLLLVDRMMDNTKEYAGGQDELLTDIAKHQKEETIDMATDSSSSTESESGALPAAQQWDTPSRSQRSSAKLKKGGPPDALDELIILPNRNAIVRVLGNSPFDILMTMDLTQSRVTLERFAHLLRTTSRNTPQYHFIFAQCYWYAYTIWRVLETETQPGSIRKSDRADHQCSYSGGPGRLVLGKGKFVHIARAPETVKTQWEAERPAEDQEWAERRQALYEEAERAEECRRETEAALQAAQAEVHELRRELERYKRASHSANAV</sequence>
<accession>A0AA39PQV0</accession>
<reference evidence="3" key="1">
    <citation type="submission" date="2023-06" db="EMBL/GenBank/DDBJ databases">
        <authorList>
            <consortium name="Lawrence Berkeley National Laboratory"/>
            <person name="Ahrendt S."/>
            <person name="Sahu N."/>
            <person name="Indic B."/>
            <person name="Wong-Bajracharya J."/>
            <person name="Merenyi Z."/>
            <person name="Ke H.-M."/>
            <person name="Monk M."/>
            <person name="Kocsube S."/>
            <person name="Drula E."/>
            <person name="Lipzen A."/>
            <person name="Balint B."/>
            <person name="Henrissat B."/>
            <person name="Andreopoulos B."/>
            <person name="Martin F.M."/>
            <person name="Harder C.B."/>
            <person name="Rigling D."/>
            <person name="Ford K.L."/>
            <person name="Foster G.D."/>
            <person name="Pangilinan J."/>
            <person name="Papanicolaou A."/>
            <person name="Barry K."/>
            <person name="LaButti K."/>
            <person name="Viragh M."/>
            <person name="Koriabine M."/>
            <person name="Yan M."/>
            <person name="Riley R."/>
            <person name="Champramary S."/>
            <person name="Plett K.L."/>
            <person name="Tsai I.J."/>
            <person name="Slot J."/>
            <person name="Sipos G."/>
            <person name="Plett J."/>
            <person name="Nagy L.G."/>
            <person name="Grigoriev I.V."/>
        </authorList>
    </citation>
    <scope>NUCLEOTIDE SEQUENCE</scope>
    <source>
        <strain evidence="3">ICMP 16352</strain>
    </source>
</reference>
<evidence type="ECO:0000313" key="4">
    <source>
        <dbReference type="Proteomes" id="UP001175227"/>
    </source>
</evidence>
<evidence type="ECO:0000256" key="1">
    <source>
        <dbReference type="SAM" id="Coils"/>
    </source>
</evidence>
<comment type="caution">
    <text evidence="3">The sequence shown here is derived from an EMBL/GenBank/DDBJ whole genome shotgun (WGS) entry which is preliminary data.</text>
</comment>
<evidence type="ECO:0000256" key="2">
    <source>
        <dbReference type="SAM" id="MobiDB-lite"/>
    </source>
</evidence>
<keyword evidence="1" id="KW-0175">Coiled coil</keyword>
<gene>
    <name evidence="3" type="ORF">IW261DRAFT_1588876</name>
</gene>
<dbReference type="AlphaFoldDB" id="A0AA39PQV0"/>
<evidence type="ECO:0000313" key="3">
    <source>
        <dbReference type="EMBL" id="KAK0488529.1"/>
    </source>
</evidence>
<protein>
    <submittedName>
        <fullName evidence="3">Uncharacterized protein</fullName>
    </submittedName>
</protein>
<keyword evidence="4" id="KW-1185">Reference proteome</keyword>